<accession>A0ACC1RMH3</accession>
<dbReference type="EMBL" id="JANRMS010002646">
    <property type="protein sequence ID" value="KAJ3521557.1"/>
    <property type="molecule type" value="Genomic_DNA"/>
</dbReference>
<protein>
    <submittedName>
        <fullName evidence="1">Uncharacterized protein</fullName>
    </submittedName>
</protein>
<sequence>MNHNDKIASLLGELTLEEKCLLLAGKNMWETHNIDRLGIKSLKMTDGPAGVRGSTWIDGTHTTYIPCGISLGATFDPLLVERLGSILGSETRSKNSHILLAPTINISRTPLGGRNFENFGEDPYLTGVLATSYIRGVQSHGVGACIKHFVANDSETRRFNMDQQIDERTLREIYVKPFQMALKAKPWTVMSAYPKVNGEHVDCSSFLLKDILRGNLAFDGLVVSDWGGTNDTDKSIVAGTDLEMPGPAIRYGQALLEAVKSGKISETEHIDTSVTRLLSLLSQADNPEFRRTAREAASSAIVLLKNHDILPLDPTQIRSLAILGPNAKTPTTGGTGSAAVNPYYITTPYESISAAAVERNSSLTVSFAQGIRTNLQPPLPGNTLRTPDSSKVGVKVDFYKGHDFQGPVIGSSYWQNSILFMMSDGDTPEILRGKPHCYRATGILTPTESGTYGFSLSNTGKARLYIDDEVLIDNYEWTETGGSFMNCGSANRCAEKDLTSGRQYAFRIDNVVVSPSIPPHDNTLFHTLSGVRVGVELRVDEQALFDESITIAKKADTVVLVVGHNNDTEKEGIDRTSLELPRRTNELVEAVCHANPRTIVVTQSACAIDMPWVDSAPAIVQTWYQGQENGNAIADVLLGKVNPSGKIPITFPRKLEDHGSAQWFPGDISNDYAEFGEGILVGYRWFDAKGLGTLWPFGFGLSYTSFTISDIKVEGKIGASSGSTAFITANVKNTGERDGAEVVQVYMASSPAIQDKGRQVAPRSLVGFSKVFVPSQEARAVRIELESDAVAWFDVDGKGGPGSGGKWRVDGGVYRCSVGTSSRHLMGNVDVVVE</sequence>
<reference evidence="1" key="1">
    <citation type="submission" date="2022-08" db="EMBL/GenBank/DDBJ databases">
        <title>Genome Sequence of Fusarium decemcellulare.</title>
        <authorList>
            <person name="Buettner E."/>
        </authorList>
    </citation>
    <scope>NUCLEOTIDE SEQUENCE</scope>
    <source>
        <strain evidence="1">Babe19</strain>
    </source>
</reference>
<name>A0ACC1RMH3_9HYPO</name>
<organism evidence="1 2">
    <name type="scientific">Fusarium decemcellulare</name>
    <dbReference type="NCBI Taxonomy" id="57161"/>
    <lineage>
        <taxon>Eukaryota</taxon>
        <taxon>Fungi</taxon>
        <taxon>Dikarya</taxon>
        <taxon>Ascomycota</taxon>
        <taxon>Pezizomycotina</taxon>
        <taxon>Sordariomycetes</taxon>
        <taxon>Hypocreomycetidae</taxon>
        <taxon>Hypocreales</taxon>
        <taxon>Nectriaceae</taxon>
        <taxon>Fusarium</taxon>
        <taxon>Fusarium decemcellulare species complex</taxon>
    </lineage>
</organism>
<evidence type="ECO:0000313" key="2">
    <source>
        <dbReference type="Proteomes" id="UP001148629"/>
    </source>
</evidence>
<evidence type="ECO:0000313" key="1">
    <source>
        <dbReference type="EMBL" id="KAJ3521557.1"/>
    </source>
</evidence>
<keyword evidence="2" id="KW-1185">Reference proteome</keyword>
<comment type="caution">
    <text evidence="1">The sequence shown here is derived from an EMBL/GenBank/DDBJ whole genome shotgun (WGS) entry which is preliminary data.</text>
</comment>
<dbReference type="Proteomes" id="UP001148629">
    <property type="component" value="Unassembled WGS sequence"/>
</dbReference>
<proteinExistence type="predicted"/>
<gene>
    <name evidence="1" type="ORF">NM208_g13236</name>
</gene>